<reference evidence="3" key="1">
    <citation type="submission" date="2021-01" db="EMBL/GenBank/DDBJ databases">
        <authorList>
            <person name="Corre E."/>
            <person name="Pelletier E."/>
            <person name="Niang G."/>
            <person name="Scheremetjew M."/>
            <person name="Finn R."/>
            <person name="Kale V."/>
            <person name="Holt S."/>
            <person name="Cochrane G."/>
            <person name="Meng A."/>
            <person name="Brown T."/>
            <person name="Cohen L."/>
        </authorList>
    </citation>
    <scope>NUCLEOTIDE SEQUENCE</scope>
    <source>
        <strain evidence="3">CCMP127</strain>
    </source>
</reference>
<name>A0A7S3P2M0_9STRA</name>
<organism evidence="3">
    <name type="scientific">Amphora coffeiformis</name>
    <dbReference type="NCBI Taxonomy" id="265554"/>
    <lineage>
        <taxon>Eukaryota</taxon>
        <taxon>Sar</taxon>
        <taxon>Stramenopiles</taxon>
        <taxon>Ochrophyta</taxon>
        <taxon>Bacillariophyta</taxon>
        <taxon>Bacillariophyceae</taxon>
        <taxon>Bacillariophycidae</taxon>
        <taxon>Thalassiophysales</taxon>
        <taxon>Catenulaceae</taxon>
        <taxon>Amphora</taxon>
    </lineage>
</organism>
<feature type="region of interest" description="Disordered" evidence="1">
    <location>
        <begin position="335"/>
        <end position="354"/>
    </location>
</feature>
<dbReference type="EMBL" id="HBIM01000476">
    <property type="protein sequence ID" value="CAE0402122.1"/>
    <property type="molecule type" value="Transcribed_RNA"/>
</dbReference>
<keyword evidence="2" id="KW-0472">Membrane</keyword>
<gene>
    <name evidence="3" type="ORF">ACOF00016_LOCUS417</name>
</gene>
<protein>
    <submittedName>
        <fullName evidence="3">Uncharacterized protein</fullName>
    </submittedName>
</protein>
<sequence length="422" mass="46169">MYSSTHSNSIYNTESAYESVGGIPCAIGSDGGDRQVDRFFQAIEQGERGLALSYLYQSNDDDSDDESGSGTGSDLYFQPSEEDFPRSHSPSPLSATIVDNHDDPCSSDSDDDENDNEDGGASLPEPVEYVPFTDDSEYVPWSDDSEVIPTDPLALRRTTRLGIRRAFFLKTVLIASIGLTMVNHFRLVVQSSSKVQPVINMVPNGFVVASSFESSFESAFESSLESSPFSEPSSESTSGSSSVIYLCPDRHAVVNSSPIGFANNITRSSFTQFFYMIVVGLFANLFNGNGADSQENQGNLDVEFPTPEDGGHDVDLDDDEGVGLVVDPSFHDDGDHGDLQDLHDDDGLPPSDDPPVMTQMVVMQTSTMFPDFQSFEDRPELRLALSLPHVHFADRPELLLALLFLMRACVKSHVALLLLYIF</sequence>
<accession>A0A7S3P2M0</accession>
<evidence type="ECO:0000256" key="1">
    <source>
        <dbReference type="SAM" id="MobiDB-lite"/>
    </source>
</evidence>
<keyword evidence="2" id="KW-0812">Transmembrane</keyword>
<feature type="transmembrane region" description="Helical" evidence="2">
    <location>
        <begin position="166"/>
        <end position="185"/>
    </location>
</feature>
<keyword evidence="2" id="KW-1133">Transmembrane helix</keyword>
<evidence type="ECO:0000313" key="3">
    <source>
        <dbReference type="EMBL" id="CAE0402122.1"/>
    </source>
</evidence>
<feature type="compositionally biased region" description="Basic and acidic residues" evidence="1">
    <location>
        <begin position="335"/>
        <end position="346"/>
    </location>
</feature>
<feature type="compositionally biased region" description="Acidic residues" evidence="1">
    <location>
        <begin position="108"/>
        <end position="118"/>
    </location>
</feature>
<feature type="region of interest" description="Disordered" evidence="1">
    <location>
        <begin position="57"/>
        <end position="128"/>
    </location>
</feature>
<evidence type="ECO:0000256" key="2">
    <source>
        <dbReference type="SAM" id="Phobius"/>
    </source>
</evidence>
<proteinExistence type="predicted"/>
<dbReference type="AlphaFoldDB" id="A0A7S3P2M0"/>